<protein>
    <submittedName>
        <fullName evidence="1">Uncharacterized protein</fullName>
    </submittedName>
</protein>
<name>A0A645JL98_9ZZZZ</name>
<sequence length="84" mass="9293">MDAACRPVAGHVAHRFHQAAWATAVHMPAIGLFQHGPQIERLVGIALVVVDFHVGLEFGRGKLFQIRGTFRKLAQIIELPRCGR</sequence>
<proteinExistence type="predicted"/>
<evidence type="ECO:0000313" key="1">
    <source>
        <dbReference type="EMBL" id="MPN64361.1"/>
    </source>
</evidence>
<dbReference type="EMBL" id="VSSQ01145121">
    <property type="protein sequence ID" value="MPN64361.1"/>
    <property type="molecule type" value="Genomic_DNA"/>
</dbReference>
<gene>
    <name evidence="1" type="ORF">SDC9_212133</name>
</gene>
<dbReference type="AlphaFoldDB" id="A0A645JL98"/>
<organism evidence="1">
    <name type="scientific">bioreactor metagenome</name>
    <dbReference type="NCBI Taxonomy" id="1076179"/>
    <lineage>
        <taxon>unclassified sequences</taxon>
        <taxon>metagenomes</taxon>
        <taxon>ecological metagenomes</taxon>
    </lineage>
</organism>
<reference evidence="1" key="1">
    <citation type="submission" date="2019-08" db="EMBL/GenBank/DDBJ databases">
        <authorList>
            <person name="Kucharzyk K."/>
            <person name="Murdoch R.W."/>
            <person name="Higgins S."/>
            <person name="Loffler F."/>
        </authorList>
    </citation>
    <scope>NUCLEOTIDE SEQUENCE</scope>
</reference>
<comment type="caution">
    <text evidence="1">The sequence shown here is derived from an EMBL/GenBank/DDBJ whole genome shotgun (WGS) entry which is preliminary data.</text>
</comment>
<accession>A0A645JL98</accession>